<dbReference type="eggNOG" id="KOG1579">
    <property type="taxonomic scope" value="Eukaryota"/>
</dbReference>
<dbReference type="PANTHER" id="PTHR46120">
    <property type="entry name" value="BETAINE--HOMOCYSTEINE S-METHYLTRANSFERASE 1"/>
    <property type="match status" value="1"/>
</dbReference>
<feature type="binding site" evidence="7">
    <location>
        <position position="795"/>
    </location>
    <ligand>
        <name>Zn(2+)</name>
        <dbReference type="ChEBI" id="CHEBI:29105"/>
    </ligand>
</feature>
<feature type="binding site" evidence="7">
    <location>
        <position position="290"/>
    </location>
    <ligand>
        <name>Zn(2+)</name>
        <dbReference type="ChEBI" id="CHEBI:29105"/>
    </ligand>
</feature>
<evidence type="ECO:0000313" key="10">
    <source>
        <dbReference type="Proteomes" id="UP000011518"/>
    </source>
</evidence>
<dbReference type="STRING" id="246437.L9L5P7"/>
<dbReference type="Gene3D" id="3.20.20.330">
    <property type="entry name" value="Homocysteine-binding-like domain"/>
    <property type="match status" value="2"/>
</dbReference>
<sequence>MAAARGPGTKRGILERLESGEVVIGDGSFLITLEKRGYVKAGLWTPEAVVEHPDAVHQLHMEFLRAGSNVMQTFTFSASEDNMESKWEDVNAAACELAQEVAAKGDALVAGGICQTSIYKHHKDETRVKTLFRLQLQVFARKNVDFFIAEYFEHVEEAVWAVEVLKEFDKPVAVTMCIGPEGDMRGVTPGECAVKLVKAGASIIGVNCRFGPGTSLQTIKLMTEGLKAAGLKAHLMVQALGFHTPDCNKGGFVDLPEYPFGLEPRVATRWEIQKYAREAYNLGVRYIGGCCGFEPYHIRAIAEELAPERGFLPPASEKHGSWGSGLNMHTKPWIRARIFTKSQGSPCGMTPPNQELRAGAEETHGIECQPPVEKRIFGLHSNLFPKSYVPIHNHRTDIRTFVRHAAHFAEVRQGAAALTNLNPWLVTNTLASGGILWALDWPGGLSSGKRLASSVRTCAGYRPDTTKMAPVGGKKAKRGILERLNAGEVVIGDGGFVFALEKRGYVKAGPWTPEAAVEHPEAEPNHTVLSPVIPGQTAKFFKDRTVVQPCILRQLHREFLRAGSNVMQTFTFYASEDKLENRGNYVAEKFSGQKVNEAACDIARQVADEGDALVAGGVSQTPSYLSCKSEAEVKRIFQQQLEVFMKKNVDFLIAEYFEHVEEAVWAVEALKASGKPVAATMCIGPEGDLHGVPPGECAVRLVKAGASIVGVNCHFDPTISLQTVKLMKEGLAAARLKAHLMSQPLAYHTPDCNKQGFIDLPEFPFGLEPRVATRWDIQKYAREAYNLGVRYIGGCCGFEPYHIRAIAEELAPERGFLPPASEKHGSWGSGLDMHTKPWIRARARKEYWENLRIASGRPYNPSLSKPDAWGVTKGATELMQQKEATTEQQLKELFEKQKFKSAQ</sequence>
<name>L9L5P7_TUPCH</name>
<accession>L9L5P7</accession>
<evidence type="ECO:0000256" key="5">
    <source>
        <dbReference type="ARBA" id="ARBA00022723"/>
    </source>
</evidence>
<dbReference type="SUPFAM" id="SSF82282">
    <property type="entry name" value="Homocysteine S-methyltransferase"/>
    <property type="match status" value="2"/>
</dbReference>
<dbReference type="InterPro" id="IPR003726">
    <property type="entry name" value="HCY_dom"/>
</dbReference>
<keyword evidence="5 7" id="KW-0479">Metal-binding</keyword>
<dbReference type="EMBL" id="KB320510">
    <property type="protein sequence ID" value="ELW70024.1"/>
    <property type="molecule type" value="Genomic_DNA"/>
</dbReference>
<evidence type="ECO:0000256" key="1">
    <source>
        <dbReference type="ARBA" id="ARBA00001947"/>
    </source>
</evidence>
<feature type="domain" description="Hcy-binding" evidence="8">
    <location>
        <begin position="478"/>
        <end position="810"/>
    </location>
</feature>
<dbReference type="FunFam" id="3.20.20.330:FF:000003">
    <property type="entry name" value="Betaine--homocysteine S-methyltransferase 1"/>
    <property type="match status" value="2"/>
</dbReference>
<dbReference type="PROSITE" id="PS50970">
    <property type="entry name" value="HCY"/>
    <property type="match status" value="2"/>
</dbReference>
<feature type="binding site" evidence="7">
    <location>
        <position position="208"/>
    </location>
    <ligand>
        <name>Zn(2+)</name>
        <dbReference type="ChEBI" id="CHEBI:29105"/>
    </ligand>
</feature>
<feature type="binding site" evidence="7">
    <location>
        <position position="291"/>
    </location>
    <ligand>
        <name>Zn(2+)</name>
        <dbReference type="ChEBI" id="CHEBI:29105"/>
    </ligand>
</feature>
<evidence type="ECO:0000259" key="8">
    <source>
        <dbReference type="PROSITE" id="PS50970"/>
    </source>
</evidence>
<dbReference type="PANTHER" id="PTHR46120:SF2">
    <property type="entry name" value="BETAINE--HOMOCYSTEINE S-METHYLTRANSFERASE 1"/>
    <property type="match status" value="1"/>
</dbReference>
<dbReference type="InParanoid" id="L9L5P7"/>
<gene>
    <name evidence="9" type="ORF">TREES_T100019280</name>
</gene>
<dbReference type="GO" id="GO:0046872">
    <property type="term" value="F:metal ion binding"/>
    <property type="evidence" value="ECO:0007669"/>
    <property type="project" value="UniProtKB-KW"/>
</dbReference>
<feature type="binding site" evidence="7">
    <location>
        <position position="796"/>
    </location>
    <ligand>
        <name>Zn(2+)</name>
        <dbReference type="ChEBI" id="CHEBI:29105"/>
    </ligand>
</feature>
<evidence type="ECO:0000256" key="2">
    <source>
        <dbReference type="ARBA" id="ARBA00005137"/>
    </source>
</evidence>
<organism evidence="9 10">
    <name type="scientific">Tupaia chinensis</name>
    <name type="common">Chinese tree shrew</name>
    <name type="synonym">Tupaia belangeri chinensis</name>
    <dbReference type="NCBI Taxonomy" id="246437"/>
    <lineage>
        <taxon>Eukaryota</taxon>
        <taxon>Metazoa</taxon>
        <taxon>Chordata</taxon>
        <taxon>Craniata</taxon>
        <taxon>Vertebrata</taxon>
        <taxon>Euteleostomi</taxon>
        <taxon>Mammalia</taxon>
        <taxon>Eutheria</taxon>
        <taxon>Euarchontoglires</taxon>
        <taxon>Scandentia</taxon>
        <taxon>Tupaiidae</taxon>
        <taxon>Tupaia</taxon>
    </lineage>
</organism>
<evidence type="ECO:0000256" key="7">
    <source>
        <dbReference type="PROSITE-ProRule" id="PRU00333"/>
    </source>
</evidence>
<feature type="binding site" evidence="7">
    <location>
        <position position="713"/>
    </location>
    <ligand>
        <name>Zn(2+)</name>
        <dbReference type="ChEBI" id="CHEBI:29105"/>
    </ligand>
</feature>
<evidence type="ECO:0000313" key="9">
    <source>
        <dbReference type="EMBL" id="ELW70024.1"/>
    </source>
</evidence>
<evidence type="ECO:0000256" key="6">
    <source>
        <dbReference type="ARBA" id="ARBA00022833"/>
    </source>
</evidence>
<protein>
    <submittedName>
        <fullName evidence="9">Betaine--homocysteine S-methyltransferase 1</fullName>
    </submittedName>
</protein>
<keyword evidence="3 7" id="KW-0489">Methyltransferase</keyword>
<dbReference type="GO" id="GO:0032259">
    <property type="term" value="P:methylation"/>
    <property type="evidence" value="ECO:0007669"/>
    <property type="project" value="UniProtKB-KW"/>
</dbReference>
<dbReference type="GO" id="GO:0071267">
    <property type="term" value="P:L-methionine salvage"/>
    <property type="evidence" value="ECO:0007669"/>
    <property type="project" value="TreeGrafter"/>
</dbReference>
<evidence type="ECO:0000256" key="4">
    <source>
        <dbReference type="ARBA" id="ARBA00022679"/>
    </source>
</evidence>
<comment type="cofactor">
    <cofactor evidence="1 7">
        <name>Zn(2+)</name>
        <dbReference type="ChEBI" id="CHEBI:29105"/>
    </cofactor>
</comment>
<keyword evidence="10" id="KW-1185">Reference proteome</keyword>
<dbReference type="Proteomes" id="UP000011518">
    <property type="component" value="Unassembled WGS sequence"/>
</dbReference>
<proteinExistence type="predicted"/>
<dbReference type="InterPro" id="IPR051524">
    <property type="entry name" value="BHMT"/>
</dbReference>
<dbReference type="Pfam" id="PF02574">
    <property type="entry name" value="S-methyl_trans"/>
    <property type="match status" value="2"/>
</dbReference>
<evidence type="ECO:0000256" key="3">
    <source>
        <dbReference type="ARBA" id="ARBA00022603"/>
    </source>
</evidence>
<reference evidence="10" key="2">
    <citation type="journal article" date="2013" name="Nat. Commun.">
        <title>Genome of the Chinese tree shrew.</title>
        <authorList>
            <person name="Fan Y."/>
            <person name="Huang Z.Y."/>
            <person name="Cao C.C."/>
            <person name="Chen C.S."/>
            <person name="Chen Y.X."/>
            <person name="Fan D.D."/>
            <person name="He J."/>
            <person name="Hou H.L."/>
            <person name="Hu L."/>
            <person name="Hu X.T."/>
            <person name="Jiang X.T."/>
            <person name="Lai R."/>
            <person name="Lang Y.S."/>
            <person name="Liang B."/>
            <person name="Liao S.G."/>
            <person name="Mu D."/>
            <person name="Ma Y.Y."/>
            <person name="Niu Y.Y."/>
            <person name="Sun X.Q."/>
            <person name="Xia J.Q."/>
            <person name="Xiao J."/>
            <person name="Xiong Z.Q."/>
            <person name="Xu L."/>
            <person name="Yang L."/>
            <person name="Zhang Y."/>
            <person name="Zhao W."/>
            <person name="Zhao X.D."/>
            <person name="Zheng Y.T."/>
            <person name="Zhou J.M."/>
            <person name="Zhu Y.B."/>
            <person name="Zhang G.J."/>
            <person name="Wang J."/>
            <person name="Yao Y.G."/>
        </authorList>
    </citation>
    <scope>NUCLEOTIDE SEQUENCE [LARGE SCALE GENOMIC DNA]</scope>
</reference>
<feature type="domain" description="Hcy-binding" evidence="8">
    <location>
        <begin position="11"/>
        <end position="305"/>
    </location>
</feature>
<reference evidence="10" key="1">
    <citation type="submission" date="2012-07" db="EMBL/GenBank/DDBJ databases">
        <title>Genome of the Chinese tree shrew, a rising model animal genetically related to primates.</title>
        <authorList>
            <person name="Zhang G."/>
            <person name="Fan Y."/>
            <person name="Yao Y."/>
            <person name="Huang Z."/>
        </authorList>
    </citation>
    <scope>NUCLEOTIDE SEQUENCE [LARGE SCALE GENOMIC DNA]</scope>
</reference>
<dbReference type="AlphaFoldDB" id="L9L5P7"/>
<dbReference type="GO" id="GO:0005829">
    <property type="term" value="C:cytosol"/>
    <property type="evidence" value="ECO:0007669"/>
    <property type="project" value="TreeGrafter"/>
</dbReference>
<keyword evidence="6 7" id="KW-0862">Zinc</keyword>
<keyword evidence="4 7" id="KW-0808">Transferase</keyword>
<comment type="pathway">
    <text evidence="2">Amino-acid biosynthesis; L-methionine biosynthesis via de novo pathway; L-methionine from L-homocysteine (BhmT route): step 1/1.</text>
</comment>
<dbReference type="GO" id="GO:0047150">
    <property type="term" value="F:betaine-homocysteine S-methyltransferase activity"/>
    <property type="evidence" value="ECO:0007669"/>
    <property type="project" value="TreeGrafter"/>
</dbReference>
<dbReference type="InterPro" id="IPR036589">
    <property type="entry name" value="HCY_dom_sf"/>
</dbReference>